<evidence type="ECO:0000259" key="2">
    <source>
        <dbReference type="Pfam" id="PF15978"/>
    </source>
</evidence>
<feature type="domain" description="Transposon Tn7 transposition protein TnsD C-terminal" evidence="2">
    <location>
        <begin position="337"/>
        <end position="510"/>
    </location>
</feature>
<evidence type="ECO:0000313" key="3">
    <source>
        <dbReference type="EMBL" id="MBM5458526.1"/>
    </source>
</evidence>
<dbReference type="EMBL" id="JACOPV010000008">
    <property type="protein sequence ID" value="MBM5458526.1"/>
    <property type="molecule type" value="Genomic_DNA"/>
</dbReference>
<dbReference type="Proteomes" id="UP000745663">
    <property type="component" value="Unassembled WGS sequence"/>
</dbReference>
<comment type="caution">
    <text evidence="3">The sequence shown here is derived from an EMBL/GenBank/DDBJ whole genome shotgun (WGS) entry which is preliminary data.</text>
</comment>
<accession>A0ABS2BZV3</accession>
<dbReference type="Pfam" id="PF15978">
    <property type="entry name" value="TnsD"/>
    <property type="match status" value="1"/>
</dbReference>
<gene>
    <name evidence="3" type="ORF">H8F21_13235</name>
</gene>
<sequence>MDDETFYSACSRQHCVLGAASTSATLAWLFNTTSATTTHDLPYNLSALNPAAMSAWGDPRSIILEHTILPVFLPFQSAKNALEAFQAMESPVLGSLKYRLGLLTGRFGAEHPLKACSSCMAADLDTHGFAYWHLSHQYPGVQVCPVHCELLRESCCNRQWSRRLQWILPEESTLAPAHGDAPLGPSLRALEQLANAVLDLAVCGRTRQFNPDVVRALYRDALKVGAENLASTFSQHCALLQAYPPLTSLPSDPQQVPAFWTQLVRNRQGCSHPLKHLAVITWLYGSVSGFVEAYDRAVDRKLTESLSQKVWDTVQLAEETVEPDRAITPSANRKPKVLKPNIRAGILEHLSRGEEKNGICDAFGITVSTVNKLLRSEPEVHQSWLHERLISNLKEHRALWLAASSSYTERSPKDIRIRIPSVYAWLYRNDQEWLLSRTSEMESGRRGNNASVNWAQRDDVLLNQVKMRVRKLREGETGRKISRASLYLACPALASALEKRCHYPRTRAFLKTML</sequence>
<dbReference type="Pfam" id="PF06527">
    <property type="entry name" value="TniQ"/>
    <property type="match status" value="1"/>
</dbReference>
<name>A0ABS2BZV3_9PSED</name>
<dbReference type="InterPro" id="IPR009492">
    <property type="entry name" value="TniQ"/>
</dbReference>
<protein>
    <submittedName>
        <fullName evidence="3">TniQ family protein</fullName>
    </submittedName>
</protein>
<dbReference type="InterPro" id="IPR032750">
    <property type="entry name" value="TnsD_C"/>
</dbReference>
<reference evidence="3 4" key="1">
    <citation type="submission" date="2020-08" db="EMBL/GenBank/DDBJ databases">
        <title>Description of novel Pseudomonas species.</title>
        <authorList>
            <person name="Duman M."/>
            <person name="Mulet M."/>
            <person name="Altun S."/>
            <person name="Saticioglu I.B."/>
            <person name="Lalucat J."/>
            <person name="Garcia-Valdes E."/>
        </authorList>
    </citation>
    <scope>NUCLEOTIDE SEQUENCE [LARGE SCALE GENOMIC DNA]</scope>
    <source>
        <strain evidence="3 4">P66</strain>
    </source>
</reference>
<feature type="domain" description="TniQ" evidence="1">
    <location>
        <begin position="2"/>
        <end position="148"/>
    </location>
</feature>
<evidence type="ECO:0000313" key="4">
    <source>
        <dbReference type="Proteomes" id="UP000745663"/>
    </source>
</evidence>
<proteinExistence type="predicted"/>
<keyword evidence="4" id="KW-1185">Reference proteome</keyword>
<organism evidence="3 4">
    <name type="scientific">Pseudomonas arcuscaelestis</name>
    <dbReference type="NCBI Taxonomy" id="2710591"/>
    <lineage>
        <taxon>Bacteria</taxon>
        <taxon>Pseudomonadati</taxon>
        <taxon>Pseudomonadota</taxon>
        <taxon>Gammaproteobacteria</taxon>
        <taxon>Pseudomonadales</taxon>
        <taxon>Pseudomonadaceae</taxon>
        <taxon>Pseudomonas</taxon>
    </lineage>
</organism>
<evidence type="ECO:0000259" key="1">
    <source>
        <dbReference type="Pfam" id="PF06527"/>
    </source>
</evidence>